<dbReference type="RefSeq" id="XP_029223387.1">
    <property type="nucleotide sequence ID" value="XM_029376499.1"/>
</dbReference>
<dbReference type="GeneID" id="40323300"/>
<dbReference type="EMBL" id="MKKU01001239">
    <property type="protein sequence ID" value="RNE96617.1"/>
    <property type="molecule type" value="Genomic_DNA"/>
</dbReference>
<proteinExistence type="predicted"/>
<keyword evidence="3" id="KW-1185">Reference proteome</keyword>
<evidence type="ECO:0000313" key="2">
    <source>
        <dbReference type="EMBL" id="RNE96617.1"/>
    </source>
</evidence>
<feature type="region of interest" description="Disordered" evidence="1">
    <location>
        <begin position="1"/>
        <end position="37"/>
    </location>
</feature>
<dbReference type="AlphaFoldDB" id="A0A3R7M5P2"/>
<evidence type="ECO:0000256" key="1">
    <source>
        <dbReference type="SAM" id="MobiDB-lite"/>
    </source>
</evidence>
<protein>
    <submittedName>
        <fullName evidence="2">Uncharacterized protein</fullName>
    </submittedName>
</protein>
<sequence>MFPPSLSGHGQSSSEASPVRLGRGARSCSTLPRSGGVAPCAVHAPRLRWGVWPRSTAVRTATSPPPFSRRKPQDVAPLRVEHKLAHSLCLAFNGSLWPRRCLLRPSAPRCGLPSAAGGPRPPPAPSLQRSTCRALPRQRELLPRVSQALLT</sequence>
<reference evidence="2 3" key="1">
    <citation type="journal article" date="2018" name="BMC Genomics">
        <title>Genomic comparison of Trypanosoma conorhini and Trypanosoma rangeli to Trypanosoma cruzi strains of high and low virulence.</title>
        <authorList>
            <person name="Bradwell K.R."/>
            <person name="Koparde V.N."/>
            <person name="Matveyev A.V."/>
            <person name="Serrano M.G."/>
            <person name="Alves J.M."/>
            <person name="Parikh H."/>
            <person name="Huang B."/>
            <person name="Lee V."/>
            <person name="Espinosa-Alvarez O."/>
            <person name="Ortiz P.A."/>
            <person name="Costa-Martins A.G."/>
            <person name="Teixeira M.M."/>
            <person name="Buck G.A."/>
        </authorList>
    </citation>
    <scope>NUCLEOTIDE SEQUENCE [LARGE SCALE GENOMIC DNA]</scope>
    <source>
        <strain evidence="2 3">025E</strain>
    </source>
</reference>
<feature type="region of interest" description="Disordered" evidence="1">
    <location>
        <begin position="113"/>
        <end position="133"/>
    </location>
</feature>
<comment type="caution">
    <text evidence="2">The sequence shown here is derived from an EMBL/GenBank/DDBJ whole genome shotgun (WGS) entry which is preliminary data.</text>
</comment>
<name>A0A3R7M5P2_9TRYP</name>
<evidence type="ECO:0000313" key="3">
    <source>
        <dbReference type="Proteomes" id="UP000284403"/>
    </source>
</evidence>
<dbReference type="Proteomes" id="UP000284403">
    <property type="component" value="Unassembled WGS sequence"/>
</dbReference>
<organism evidence="2 3">
    <name type="scientific">Trypanosoma conorhini</name>
    <dbReference type="NCBI Taxonomy" id="83891"/>
    <lineage>
        <taxon>Eukaryota</taxon>
        <taxon>Discoba</taxon>
        <taxon>Euglenozoa</taxon>
        <taxon>Kinetoplastea</taxon>
        <taxon>Metakinetoplastina</taxon>
        <taxon>Trypanosomatida</taxon>
        <taxon>Trypanosomatidae</taxon>
        <taxon>Trypanosoma</taxon>
    </lineage>
</organism>
<accession>A0A3R7M5P2</accession>
<feature type="region of interest" description="Disordered" evidence="1">
    <location>
        <begin position="55"/>
        <end position="74"/>
    </location>
</feature>
<gene>
    <name evidence="2" type="ORF">Tco025E_09689</name>
</gene>